<gene>
    <name evidence="1" type="ORF">JYE49_06020</name>
</gene>
<accession>A0AC61N082</accession>
<proteinExistence type="predicted"/>
<sequence>MSANLEAKKQVVSDIVEKLKNAECMMVVSYSGLTVEQVTELRKQCRESDVHYCVLKNRLVNRALQELNIEGLESLLEGPNAFVFSDKDVTAGPKIISQFIEKNKLTSLEIKGGLMGTEVIDVKAIKELAATPSREELLATMVGCLVSPVSALVSVLEQIAEKKEAA</sequence>
<name>A0AC61N082_9FIRM</name>
<dbReference type="EMBL" id="CP068393">
    <property type="protein sequence ID" value="QUC68248.1"/>
    <property type="molecule type" value="Genomic_DNA"/>
</dbReference>
<keyword evidence="1" id="KW-0687">Ribonucleoprotein</keyword>
<keyword evidence="2" id="KW-1185">Reference proteome</keyword>
<evidence type="ECO:0000313" key="1">
    <source>
        <dbReference type="EMBL" id="QUC68248.1"/>
    </source>
</evidence>
<reference evidence="1" key="1">
    <citation type="submission" date="2021-01" db="EMBL/GenBank/DDBJ databases">
        <title>Complete genome sequence of Clostridiales bacterium R-7.</title>
        <authorList>
            <person name="Mahoney-Kurpe S.C."/>
            <person name="Palevich N."/>
            <person name="Koike S."/>
            <person name="Moon C.D."/>
            <person name="Attwood G.T."/>
        </authorList>
    </citation>
    <scope>NUCLEOTIDE SEQUENCE</scope>
    <source>
        <strain evidence="1">R-7</strain>
    </source>
</reference>
<keyword evidence="1" id="KW-0689">Ribosomal protein</keyword>
<organism evidence="1 2">
    <name type="scientific">Aristaeella hokkaidonensis</name>
    <dbReference type="NCBI Taxonomy" id="3046382"/>
    <lineage>
        <taxon>Bacteria</taxon>
        <taxon>Bacillati</taxon>
        <taxon>Bacillota</taxon>
        <taxon>Clostridia</taxon>
        <taxon>Eubacteriales</taxon>
        <taxon>Aristaeellaceae</taxon>
        <taxon>Aristaeella</taxon>
    </lineage>
</organism>
<dbReference type="Proteomes" id="UP000682782">
    <property type="component" value="Chromosome"/>
</dbReference>
<evidence type="ECO:0000313" key="2">
    <source>
        <dbReference type="Proteomes" id="UP000682782"/>
    </source>
</evidence>
<protein>
    <submittedName>
        <fullName evidence="1">50S ribosomal protein L10</fullName>
    </submittedName>
</protein>